<dbReference type="InterPro" id="IPR043504">
    <property type="entry name" value="Peptidase_S1_PA_chymotrypsin"/>
</dbReference>
<dbReference type="Pfam" id="PF00089">
    <property type="entry name" value="Trypsin"/>
    <property type="match status" value="2"/>
</dbReference>
<dbReference type="Gene3D" id="2.40.10.10">
    <property type="entry name" value="Trypsin-like serine proteases"/>
    <property type="match status" value="2"/>
</dbReference>
<name>A0A8S1DMK5_9INSE</name>
<dbReference type="GO" id="GO:0006508">
    <property type="term" value="P:proteolysis"/>
    <property type="evidence" value="ECO:0007669"/>
    <property type="project" value="InterPro"/>
</dbReference>
<comment type="caution">
    <text evidence="5">The sequence shown here is derived from an EMBL/GenBank/DDBJ whole genome shotgun (WGS) entry which is preliminary data.</text>
</comment>
<dbReference type="PROSITE" id="PS50240">
    <property type="entry name" value="TRYPSIN_DOM"/>
    <property type="match status" value="2"/>
</dbReference>
<evidence type="ECO:0000256" key="1">
    <source>
        <dbReference type="ARBA" id="ARBA00023157"/>
    </source>
</evidence>
<sequence>MRVNRVFDEPPATPGQFPWMALIVADYSQVFSGSLISDQWILTSAYYCSMYNLSSIILGVVNYTFNEEYPTIIDNFNFTCYVHELYDPYNVTNEYNIAMIKLLQPVTFTVNLMPIQLPSVNDATKDFTNVSMTVGGYVLVNYCFTYEKYQSSVTYSLKYEELQGISYTECAANLSAVYYEITLPESAICTGNSSLGSCGGVQGAPLFYKNQDGSWVIAGIVTSTYYYCYYDGTPTVFTRVSSNLDWIYTITGMGGSTSTPKATTGKPSTITIAVETTSSDANLLADSKQTVRSRFQNVLNVFDVSQRRDERRLNRVFEEPTATLGQFPWMAFLVSDYGDVSSGSLISDQWILTSAYYCSMINMSSIILGIIDYTYVMDFINYPTIIGNINYTCYVHELYNPYNVTNEHNIALIKMLQPVTFTVNIMPIQLPSVNEATKDFTNVLMTVGGFMSVSTCYDYEKERSSINFNLKYKELKGVSYTECSAVLSAIFDITLPESAICTGNISFKLCGSVQGAPLFYKNQNGSWVIAGIMASSPYYYCYDDYPTVFTRVSYNLDWISSTTGIALPGVSTSTPKATTGKTSTTTSSTKPTSRSTGKTTTTKPSSTKTTTKTTTKTSTKKTTKTTPKTSTTKKSSSTTKKASG</sequence>
<dbReference type="GO" id="GO:0004252">
    <property type="term" value="F:serine-type endopeptidase activity"/>
    <property type="evidence" value="ECO:0007669"/>
    <property type="project" value="InterPro"/>
</dbReference>
<feature type="compositionally biased region" description="Low complexity" evidence="3">
    <location>
        <begin position="624"/>
        <end position="644"/>
    </location>
</feature>
<dbReference type="InterPro" id="IPR009003">
    <property type="entry name" value="Peptidase_S1_PA"/>
</dbReference>
<feature type="compositionally biased region" description="Low complexity" evidence="3">
    <location>
        <begin position="571"/>
        <end position="617"/>
    </location>
</feature>
<dbReference type="InterPro" id="IPR051487">
    <property type="entry name" value="Ser/Thr_Proteases_Immune/Dev"/>
</dbReference>
<protein>
    <recommendedName>
        <fullName evidence="4">Peptidase S1 domain-containing protein</fullName>
    </recommendedName>
</protein>
<dbReference type="CDD" id="cd00190">
    <property type="entry name" value="Tryp_SPc"/>
    <property type="match status" value="1"/>
</dbReference>
<dbReference type="InterPro" id="IPR001314">
    <property type="entry name" value="Peptidase_S1A"/>
</dbReference>
<organism evidence="5 6">
    <name type="scientific">Cloeon dipterum</name>
    <dbReference type="NCBI Taxonomy" id="197152"/>
    <lineage>
        <taxon>Eukaryota</taxon>
        <taxon>Metazoa</taxon>
        <taxon>Ecdysozoa</taxon>
        <taxon>Arthropoda</taxon>
        <taxon>Hexapoda</taxon>
        <taxon>Insecta</taxon>
        <taxon>Pterygota</taxon>
        <taxon>Palaeoptera</taxon>
        <taxon>Ephemeroptera</taxon>
        <taxon>Pisciforma</taxon>
        <taxon>Baetidae</taxon>
        <taxon>Cloeon</taxon>
    </lineage>
</organism>
<accession>A0A8S1DMK5</accession>
<evidence type="ECO:0000313" key="5">
    <source>
        <dbReference type="EMBL" id="CAB3382296.1"/>
    </source>
</evidence>
<dbReference type="InterPro" id="IPR001254">
    <property type="entry name" value="Trypsin_dom"/>
</dbReference>
<reference evidence="5 6" key="1">
    <citation type="submission" date="2020-04" db="EMBL/GenBank/DDBJ databases">
        <authorList>
            <person name="Alioto T."/>
            <person name="Alioto T."/>
            <person name="Gomez Garrido J."/>
        </authorList>
    </citation>
    <scope>NUCLEOTIDE SEQUENCE [LARGE SCALE GENOMIC DNA]</scope>
</reference>
<evidence type="ECO:0000256" key="2">
    <source>
        <dbReference type="ARBA" id="ARBA00024195"/>
    </source>
</evidence>
<dbReference type="OrthoDB" id="7726766at2759"/>
<dbReference type="EMBL" id="CADEPI010000264">
    <property type="protein sequence ID" value="CAB3382296.1"/>
    <property type="molecule type" value="Genomic_DNA"/>
</dbReference>
<dbReference type="Proteomes" id="UP000494165">
    <property type="component" value="Unassembled WGS sequence"/>
</dbReference>
<evidence type="ECO:0000313" key="6">
    <source>
        <dbReference type="Proteomes" id="UP000494165"/>
    </source>
</evidence>
<keyword evidence="1" id="KW-1015">Disulfide bond</keyword>
<evidence type="ECO:0000256" key="3">
    <source>
        <dbReference type="SAM" id="MobiDB-lite"/>
    </source>
</evidence>
<keyword evidence="6" id="KW-1185">Reference proteome</keyword>
<dbReference type="PANTHER" id="PTHR24256">
    <property type="entry name" value="TRYPTASE-RELATED"/>
    <property type="match status" value="1"/>
</dbReference>
<feature type="domain" description="Peptidase S1" evidence="4">
    <location>
        <begin position="6"/>
        <end position="252"/>
    </location>
</feature>
<dbReference type="SMART" id="SM00020">
    <property type="entry name" value="Tryp_SPc"/>
    <property type="match status" value="2"/>
</dbReference>
<feature type="region of interest" description="Disordered" evidence="3">
    <location>
        <begin position="570"/>
        <end position="644"/>
    </location>
</feature>
<dbReference type="PRINTS" id="PR00722">
    <property type="entry name" value="CHYMOTRYPSIN"/>
</dbReference>
<comment type="similarity">
    <text evidence="2">Belongs to the peptidase S1 family. CLIP subfamily.</text>
</comment>
<dbReference type="AlphaFoldDB" id="A0A8S1DMK5"/>
<gene>
    <name evidence="5" type="ORF">CLODIP_2_CD02977</name>
</gene>
<feature type="domain" description="Peptidase S1" evidence="4">
    <location>
        <begin position="316"/>
        <end position="564"/>
    </location>
</feature>
<proteinExistence type="inferred from homology"/>
<evidence type="ECO:0000259" key="4">
    <source>
        <dbReference type="PROSITE" id="PS50240"/>
    </source>
</evidence>
<dbReference type="SUPFAM" id="SSF50494">
    <property type="entry name" value="Trypsin-like serine proteases"/>
    <property type="match status" value="2"/>
</dbReference>